<dbReference type="PRINTS" id="PR00035">
    <property type="entry name" value="HTHGNTR"/>
</dbReference>
<name>A0A239PV88_9RHOB</name>
<dbReference type="CDD" id="cd07377">
    <property type="entry name" value="WHTH_GntR"/>
    <property type="match status" value="1"/>
</dbReference>
<feature type="domain" description="HTH gntR-type" evidence="4">
    <location>
        <begin position="10"/>
        <end position="78"/>
    </location>
</feature>
<evidence type="ECO:0000259" key="4">
    <source>
        <dbReference type="PROSITE" id="PS50949"/>
    </source>
</evidence>
<dbReference type="GO" id="GO:0003700">
    <property type="term" value="F:DNA-binding transcription factor activity"/>
    <property type="evidence" value="ECO:0007669"/>
    <property type="project" value="InterPro"/>
</dbReference>
<dbReference type="GO" id="GO:0003677">
    <property type="term" value="F:DNA binding"/>
    <property type="evidence" value="ECO:0007669"/>
    <property type="project" value="UniProtKB-KW"/>
</dbReference>
<keyword evidence="3" id="KW-0804">Transcription</keyword>
<dbReference type="SUPFAM" id="SSF46785">
    <property type="entry name" value="Winged helix' DNA-binding domain"/>
    <property type="match status" value="1"/>
</dbReference>
<keyword evidence="1" id="KW-0805">Transcription regulation</keyword>
<protein>
    <submittedName>
        <fullName evidence="5">Transcriptional regulator, GntR family</fullName>
    </submittedName>
</protein>
<keyword evidence="6" id="KW-1185">Reference proteome</keyword>
<evidence type="ECO:0000313" key="5">
    <source>
        <dbReference type="EMBL" id="SNT74038.1"/>
    </source>
</evidence>
<dbReference type="Proteomes" id="UP000198307">
    <property type="component" value="Unassembled WGS sequence"/>
</dbReference>
<dbReference type="InterPro" id="IPR036388">
    <property type="entry name" value="WH-like_DNA-bd_sf"/>
</dbReference>
<dbReference type="PANTHER" id="PTHR43537">
    <property type="entry name" value="TRANSCRIPTIONAL REGULATOR, GNTR FAMILY"/>
    <property type="match status" value="1"/>
</dbReference>
<dbReference type="PANTHER" id="PTHR43537:SF5">
    <property type="entry name" value="UXU OPERON TRANSCRIPTIONAL REGULATOR"/>
    <property type="match status" value="1"/>
</dbReference>
<sequence length="242" mass="27289">MSILDLPGGGRRYLQVAQHLADQITQGTYKAGERLPPERELSQQLDVSRTTIREALLALEIMRFIEIRVGAGVFVLGEHLRDTDGGQLAVKGETGPYEVLEARRLIEGQSAYLAATRATEAQIEEMAAIVKRMEGAIHNVPAFDAADAEFHALIAAASGNSVIEAYAVHLWWMRNSALWSRWYDQTRNPENRRRTIDDHQRIFRALQNRRPEAARTAMQLHIDVLTDRLMELQLSPPDAKQI</sequence>
<dbReference type="InterPro" id="IPR000524">
    <property type="entry name" value="Tscrpt_reg_HTH_GntR"/>
</dbReference>
<reference evidence="5 6" key="1">
    <citation type="submission" date="2017-07" db="EMBL/GenBank/DDBJ databases">
        <authorList>
            <person name="Sun Z.S."/>
            <person name="Albrecht U."/>
            <person name="Echele G."/>
            <person name="Lee C.C."/>
        </authorList>
    </citation>
    <scope>NUCLEOTIDE SEQUENCE [LARGE SCALE GENOMIC DNA]</scope>
    <source>
        <strain evidence="5 6">DSM 14827</strain>
    </source>
</reference>
<evidence type="ECO:0000256" key="2">
    <source>
        <dbReference type="ARBA" id="ARBA00023125"/>
    </source>
</evidence>
<dbReference type="SMART" id="SM00895">
    <property type="entry name" value="FCD"/>
    <property type="match status" value="1"/>
</dbReference>
<evidence type="ECO:0000313" key="6">
    <source>
        <dbReference type="Proteomes" id="UP000198307"/>
    </source>
</evidence>
<dbReference type="RefSeq" id="WP_089344391.1">
    <property type="nucleotide sequence ID" value="NZ_CP067130.1"/>
</dbReference>
<evidence type="ECO:0000256" key="1">
    <source>
        <dbReference type="ARBA" id="ARBA00023015"/>
    </source>
</evidence>
<dbReference type="SMART" id="SM00345">
    <property type="entry name" value="HTH_GNTR"/>
    <property type="match status" value="1"/>
</dbReference>
<accession>A0A239PV88</accession>
<dbReference type="InterPro" id="IPR011711">
    <property type="entry name" value="GntR_C"/>
</dbReference>
<gene>
    <name evidence="5" type="ORF">SAMN05444959_106219</name>
</gene>
<dbReference type="InterPro" id="IPR036390">
    <property type="entry name" value="WH_DNA-bd_sf"/>
</dbReference>
<keyword evidence="2" id="KW-0238">DNA-binding</keyword>
<proteinExistence type="predicted"/>
<dbReference type="EMBL" id="FZQB01000006">
    <property type="protein sequence ID" value="SNT74038.1"/>
    <property type="molecule type" value="Genomic_DNA"/>
</dbReference>
<dbReference type="Pfam" id="PF07729">
    <property type="entry name" value="FCD"/>
    <property type="match status" value="1"/>
</dbReference>
<dbReference type="AlphaFoldDB" id="A0A239PV88"/>
<dbReference type="OrthoDB" id="9028214at2"/>
<organism evidence="5 6">
    <name type="scientific">Paracoccus seriniphilus</name>
    <dbReference type="NCBI Taxonomy" id="184748"/>
    <lineage>
        <taxon>Bacteria</taxon>
        <taxon>Pseudomonadati</taxon>
        <taxon>Pseudomonadota</taxon>
        <taxon>Alphaproteobacteria</taxon>
        <taxon>Rhodobacterales</taxon>
        <taxon>Paracoccaceae</taxon>
        <taxon>Paracoccus</taxon>
    </lineage>
</organism>
<dbReference type="Gene3D" id="1.10.10.10">
    <property type="entry name" value="Winged helix-like DNA-binding domain superfamily/Winged helix DNA-binding domain"/>
    <property type="match status" value="1"/>
</dbReference>
<dbReference type="Gene3D" id="1.20.120.530">
    <property type="entry name" value="GntR ligand-binding domain-like"/>
    <property type="match status" value="1"/>
</dbReference>
<dbReference type="SUPFAM" id="SSF48008">
    <property type="entry name" value="GntR ligand-binding domain-like"/>
    <property type="match status" value="1"/>
</dbReference>
<dbReference type="Pfam" id="PF00392">
    <property type="entry name" value="GntR"/>
    <property type="match status" value="1"/>
</dbReference>
<dbReference type="PROSITE" id="PS50949">
    <property type="entry name" value="HTH_GNTR"/>
    <property type="match status" value="1"/>
</dbReference>
<dbReference type="InterPro" id="IPR008920">
    <property type="entry name" value="TF_FadR/GntR_C"/>
</dbReference>
<evidence type="ECO:0000256" key="3">
    <source>
        <dbReference type="ARBA" id="ARBA00023163"/>
    </source>
</evidence>